<organism evidence="6 7">
    <name type="scientific">Natronobacillus azotifigens</name>
    <dbReference type="NCBI Taxonomy" id="472978"/>
    <lineage>
        <taxon>Bacteria</taxon>
        <taxon>Bacillati</taxon>
        <taxon>Bacillota</taxon>
        <taxon>Bacilli</taxon>
        <taxon>Bacillales</taxon>
        <taxon>Bacillaceae</taxon>
        <taxon>Natronobacillus</taxon>
    </lineage>
</organism>
<evidence type="ECO:0000256" key="4">
    <source>
        <dbReference type="SAM" id="MobiDB-lite"/>
    </source>
</evidence>
<evidence type="ECO:0000256" key="1">
    <source>
        <dbReference type="ARBA" id="ARBA00004418"/>
    </source>
</evidence>
<evidence type="ECO:0000256" key="5">
    <source>
        <dbReference type="SAM" id="SignalP"/>
    </source>
</evidence>
<keyword evidence="7" id="KW-1185">Reference proteome</keyword>
<name>A0A9J6R7Z0_9BACI</name>
<comment type="similarity">
    <text evidence="2">Belongs to the bacterial solute-binding protein SsuA/TauA family.</text>
</comment>
<dbReference type="PANTHER" id="PTHR30024">
    <property type="entry name" value="ALIPHATIC SULFONATES-BINDING PROTEIN-RELATED"/>
    <property type="match status" value="1"/>
</dbReference>
<dbReference type="Gene3D" id="3.40.190.10">
    <property type="entry name" value="Periplasmic binding protein-like II"/>
    <property type="match status" value="2"/>
</dbReference>
<dbReference type="AlphaFoldDB" id="A0A9J6R7Z0"/>
<feature type="region of interest" description="Disordered" evidence="4">
    <location>
        <begin position="24"/>
        <end position="46"/>
    </location>
</feature>
<comment type="subcellular location">
    <subcellularLocation>
        <location evidence="1">Periplasm</location>
    </subcellularLocation>
</comment>
<dbReference type="Proteomes" id="UP001084197">
    <property type="component" value="Unassembled WGS sequence"/>
</dbReference>
<accession>A0A9J6R7Z0</accession>
<dbReference type="Pfam" id="PF13379">
    <property type="entry name" value="NMT1_2"/>
    <property type="match status" value="1"/>
</dbReference>
<feature type="chain" id="PRO_5039895035" evidence="5">
    <location>
        <begin position="23"/>
        <end position="320"/>
    </location>
</feature>
<feature type="signal peptide" evidence="5">
    <location>
        <begin position="1"/>
        <end position="22"/>
    </location>
</feature>
<feature type="compositionally biased region" description="Acidic residues" evidence="4">
    <location>
        <begin position="24"/>
        <end position="35"/>
    </location>
</feature>
<evidence type="ECO:0000313" key="7">
    <source>
        <dbReference type="Proteomes" id="UP001084197"/>
    </source>
</evidence>
<dbReference type="PROSITE" id="PS51257">
    <property type="entry name" value="PROKAR_LIPOPROTEIN"/>
    <property type="match status" value="1"/>
</dbReference>
<evidence type="ECO:0000256" key="2">
    <source>
        <dbReference type="ARBA" id="ARBA00010742"/>
    </source>
</evidence>
<dbReference type="SUPFAM" id="SSF53850">
    <property type="entry name" value="Periplasmic binding protein-like II"/>
    <property type="match status" value="1"/>
</dbReference>
<dbReference type="RefSeq" id="WP_268778503.1">
    <property type="nucleotide sequence ID" value="NZ_JAPRAT010000001.1"/>
</dbReference>
<comment type="caution">
    <text evidence="6">The sequence shown here is derived from an EMBL/GenBank/DDBJ whole genome shotgun (WGS) entry which is preliminary data.</text>
</comment>
<reference evidence="6" key="1">
    <citation type="submission" date="2022-11" db="EMBL/GenBank/DDBJ databases">
        <title>WGS of Natronobacillus azotifigens 24KS-1, an anaerobic diazotrophic haloalkaliphile from soda-rich habitats.</title>
        <authorList>
            <person name="Sorokin D.Y."/>
            <person name="Merkel A.Y."/>
        </authorList>
    </citation>
    <scope>NUCLEOTIDE SEQUENCE</scope>
    <source>
        <strain evidence="6">24KS-1</strain>
    </source>
</reference>
<sequence length="320" mass="35561">MRKRSFILIMGLLILVLVGCNTNETEEGSNSEEQAENNPSTSEEENDTLKIGIMPAVDGAPIFVAESEGYFEELGLDLEVTIYSNANNRQSALQTNELDGAMTDLVAVLNNHHNGFETKLVTSTDGSFAFLTQEDFDGEGTKDLGLMEISVSNYLADYYVAPNYDVNKVFINEIPARLEMINTGQLDIGFIPEPAASTGELNGLTKYITVTDDNGSSLQAMVFTTESYQNNHTAIAKFVQGYNKAVEAIQEDHNLALDALLSELDLNPEIRELIHLPDYQLARVPSEDYVNQVISWVEEVQDMELDVDYQEMITSEFLNQ</sequence>
<evidence type="ECO:0000313" key="6">
    <source>
        <dbReference type="EMBL" id="MCZ0701741.1"/>
    </source>
</evidence>
<gene>
    <name evidence="6" type="ORF">OWO01_00770</name>
</gene>
<dbReference type="GO" id="GO:0042597">
    <property type="term" value="C:periplasmic space"/>
    <property type="evidence" value="ECO:0007669"/>
    <property type="project" value="UniProtKB-SubCell"/>
</dbReference>
<protein>
    <submittedName>
        <fullName evidence="6">MetQ/NlpA family ABC transporter substrate-binding protein</fullName>
    </submittedName>
</protein>
<proteinExistence type="inferred from homology"/>
<keyword evidence="3 5" id="KW-0732">Signal</keyword>
<dbReference type="PANTHER" id="PTHR30024:SF47">
    <property type="entry name" value="TAURINE-BINDING PERIPLASMIC PROTEIN"/>
    <property type="match status" value="1"/>
</dbReference>
<evidence type="ECO:0000256" key="3">
    <source>
        <dbReference type="ARBA" id="ARBA00022729"/>
    </source>
</evidence>
<dbReference type="EMBL" id="JAPRAT010000001">
    <property type="protein sequence ID" value="MCZ0701741.1"/>
    <property type="molecule type" value="Genomic_DNA"/>
</dbReference>